<name>A0AAW1G714_ZOAVI</name>
<organism evidence="2 3">
    <name type="scientific">Zoarces viviparus</name>
    <name type="common">Viviparous eelpout</name>
    <name type="synonym">Blennius viviparus</name>
    <dbReference type="NCBI Taxonomy" id="48416"/>
    <lineage>
        <taxon>Eukaryota</taxon>
        <taxon>Metazoa</taxon>
        <taxon>Chordata</taxon>
        <taxon>Craniata</taxon>
        <taxon>Vertebrata</taxon>
        <taxon>Euteleostomi</taxon>
        <taxon>Actinopterygii</taxon>
        <taxon>Neopterygii</taxon>
        <taxon>Teleostei</taxon>
        <taxon>Neoteleostei</taxon>
        <taxon>Acanthomorphata</taxon>
        <taxon>Eupercaria</taxon>
        <taxon>Perciformes</taxon>
        <taxon>Cottioidei</taxon>
        <taxon>Zoarcales</taxon>
        <taxon>Zoarcidae</taxon>
        <taxon>Zoarcinae</taxon>
        <taxon>Zoarces</taxon>
    </lineage>
</organism>
<dbReference type="Proteomes" id="UP001488805">
    <property type="component" value="Unassembled WGS sequence"/>
</dbReference>
<feature type="region of interest" description="Disordered" evidence="1">
    <location>
        <begin position="183"/>
        <end position="206"/>
    </location>
</feature>
<evidence type="ECO:0000313" key="2">
    <source>
        <dbReference type="EMBL" id="KAK9542947.1"/>
    </source>
</evidence>
<sequence length="232" mass="25312">MVLRLNLMRLNLVPGRRNGKEANKSADTKRGATGWINSTKCWSQRRVTFHLPDGSQESCSDSGLGDHEPVGSGSLLTQPLPLVQAQDDFYEQASPDKRTEADGNSDPNSDGPLGPRGLVEATEMCTQECLVLGHSDNCWMPPTLGTYQQPKSPVSSFGSQREWGPKEKLLNGHTLTRTWKNESGRSEHFGDRKQFGSGEGHFTSSGMADIPLVSLKSCQPASCPDSPKDQQL</sequence>
<accession>A0AAW1G714</accession>
<feature type="region of interest" description="Disordered" evidence="1">
    <location>
        <begin position="53"/>
        <end position="76"/>
    </location>
</feature>
<gene>
    <name evidence="2" type="ORF">VZT92_000765</name>
</gene>
<reference evidence="2 3" key="1">
    <citation type="journal article" date="2024" name="Genome Biol. Evol.">
        <title>Chromosome-level genome assembly of the viviparous eelpout Zoarces viviparus.</title>
        <authorList>
            <person name="Fuhrmann N."/>
            <person name="Brasseur M.V."/>
            <person name="Bakowski C.E."/>
            <person name="Podsiadlowski L."/>
            <person name="Prost S."/>
            <person name="Krehenwinkel H."/>
            <person name="Mayer C."/>
        </authorList>
    </citation>
    <scope>NUCLEOTIDE SEQUENCE [LARGE SCALE GENOMIC DNA]</scope>
    <source>
        <strain evidence="2">NO-MEL_2022_Ind0_liver</strain>
    </source>
</reference>
<evidence type="ECO:0000256" key="1">
    <source>
        <dbReference type="SAM" id="MobiDB-lite"/>
    </source>
</evidence>
<evidence type="ECO:0008006" key="4">
    <source>
        <dbReference type="Google" id="ProtNLM"/>
    </source>
</evidence>
<comment type="caution">
    <text evidence="2">The sequence shown here is derived from an EMBL/GenBank/DDBJ whole genome shotgun (WGS) entry which is preliminary data.</text>
</comment>
<protein>
    <recommendedName>
        <fullName evidence="4">Protocadherin-9</fullName>
    </recommendedName>
</protein>
<feature type="compositionally biased region" description="Basic and acidic residues" evidence="1">
    <location>
        <begin position="183"/>
        <end position="194"/>
    </location>
</feature>
<evidence type="ECO:0000313" key="3">
    <source>
        <dbReference type="Proteomes" id="UP001488805"/>
    </source>
</evidence>
<keyword evidence="3" id="KW-1185">Reference proteome</keyword>
<feature type="region of interest" description="Disordered" evidence="1">
    <location>
        <begin position="93"/>
        <end position="117"/>
    </location>
</feature>
<dbReference type="AlphaFoldDB" id="A0AAW1G714"/>
<proteinExistence type="predicted"/>
<dbReference type="EMBL" id="JBCEZU010000001">
    <property type="protein sequence ID" value="KAK9542947.1"/>
    <property type="molecule type" value="Genomic_DNA"/>
</dbReference>